<dbReference type="AlphaFoldDB" id="W6Q7R3"/>
<dbReference type="Proteomes" id="UP000030686">
    <property type="component" value="Unassembled WGS sequence"/>
</dbReference>
<dbReference type="EMBL" id="HG792016">
    <property type="protein sequence ID" value="CDM30259.1"/>
    <property type="molecule type" value="Genomic_DNA"/>
</dbReference>
<keyword evidence="2" id="KW-1185">Reference proteome</keyword>
<protein>
    <submittedName>
        <fullName evidence="1">Uncharacterized protein</fullName>
    </submittedName>
</protein>
<evidence type="ECO:0000313" key="2">
    <source>
        <dbReference type="Proteomes" id="UP000030686"/>
    </source>
</evidence>
<sequence length="253" mass="28648">MAFKYPQFEPYGDKLIRWMENANEPGCPVSMTTLKSQNLPKSPDWNIEYEREWLSPDRIASIVGLGLRVGELIPNDLYPTESPCLRHSIIKARRNGITALVGTIAPGVLFVYSIRRYHESNDPYISDLAKIAYGTHFSLDSLKYIFMNDVQESATEPFIEEQIYPSRAGIKYPSAESQTWDYPSPEFRAIMGTPIGKVVGYFILGAFGQGVKRVARIVTFQTGLDLHKLEIRFDIEDVRGNLSLGEFDLDIIS</sequence>
<accession>W6Q7R3</accession>
<evidence type="ECO:0000313" key="1">
    <source>
        <dbReference type="EMBL" id="CDM30259.1"/>
    </source>
</evidence>
<dbReference type="OMA" id="FGQGVKR"/>
<name>W6Q7R3_PENRF</name>
<reference evidence="1" key="1">
    <citation type="journal article" date="2014" name="Nat. Commun.">
        <title>Multiple recent horizontal transfers of a large genomic region in cheese making fungi.</title>
        <authorList>
            <person name="Cheeseman K."/>
            <person name="Ropars J."/>
            <person name="Renault P."/>
            <person name="Dupont J."/>
            <person name="Gouzy J."/>
            <person name="Branca A."/>
            <person name="Abraham A.L."/>
            <person name="Ceppi M."/>
            <person name="Conseiller E."/>
            <person name="Debuchy R."/>
            <person name="Malagnac F."/>
            <person name="Goarin A."/>
            <person name="Silar P."/>
            <person name="Lacoste S."/>
            <person name="Sallet E."/>
            <person name="Bensimon A."/>
            <person name="Giraud T."/>
            <person name="Brygoo Y."/>
        </authorList>
    </citation>
    <scope>NUCLEOTIDE SEQUENCE [LARGE SCALE GENOMIC DNA]</scope>
    <source>
        <strain evidence="1">FM164</strain>
    </source>
</reference>
<organism evidence="1 2">
    <name type="scientific">Penicillium roqueforti (strain FM164)</name>
    <dbReference type="NCBI Taxonomy" id="1365484"/>
    <lineage>
        <taxon>Eukaryota</taxon>
        <taxon>Fungi</taxon>
        <taxon>Dikarya</taxon>
        <taxon>Ascomycota</taxon>
        <taxon>Pezizomycotina</taxon>
        <taxon>Eurotiomycetes</taxon>
        <taxon>Eurotiomycetidae</taxon>
        <taxon>Eurotiales</taxon>
        <taxon>Aspergillaceae</taxon>
        <taxon>Penicillium</taxon>
    </lineage>
</organism>
<proteinExistence type="predicted"/>
<gene>
    <name evidence="1" type="ORF">PROQFM164_S02g000408</name>
</gene>
<dbReference type="OrthoDB" id="4364220at2759"/>